<dbReference type="Proteomes" id="UP001183410">
    <property type="component" value="Unassembled WGS sequence"/>
</dbReference>
<dbReference type="GO" id="GO:0016787">
    <property type="term" value="F:hydrolase activity"/>
    <property type="evidence" value="ECO:0007669"/>
    <property type="project" value="UniProtKB-KW"/>
</dbReference>
<reference evidence="6" key="1">
    <citation type="submission" date="2023-07" db="EMBL/GenBank/DDBJ databases">
        <title>30 novel species of actinomycetes from the DSMZ collection.</title>
        <authorList>
            <person name="Nouioui I."/>
        </authorList>
    </citation>
    <scope>NUCLEOTIDE SEQUENCE [LARGE SCALE GENOMIC DNA]</scope>
    <source>
        <strain evidence="6">DSM 44915</strain>
    </source>
</reference>
<evidence type="ECO:0000256" key="1">
    <source>
        <dbReference type="ARBA" id="ARBA00022723"/>
    </source>
</evidence>
<evidence type="ECO:0000313" key="5">
    <source>
        <dbReference type="EMBL" id="MDT0269750.1"/>
    </source>
</evidence>
<dbReference type="CDD" id="cd10917">
    <property type="entry name" value="CE4_NodB_like_6s_7s"/>
    <property type="match status" value="1"/>
</dbReference>
<keyword evidence="6" id="KW-1185">Reference proteome</keyword>
<feature type="domain" description="NodB homology" evidence="4">
    <location>
        <begin position="59"/>
        <end position="236"/>
    </location>
</feature>
<feature type="signal peptide" evidence="3">
    <location>
        <begin position="1"/>
        <end position="35"/>
    </location>
</feature>
<dbReference type="PANTHER" id="PTHR10587:SF133">
    <property type="entry name" value="CHITIN DEACETYLASE 1-RELATED"/>
    <property type="match status" value="1"/>
</dbReference>
<accession>A0ABU2JXQ4</accession>
<dbReference type="PROSITE" id="PS51257">
    <property type="entry name" value="PROKAR_LIPOPROTEIN"/>
    <property type="match status" value="1"/>
</dbReference>
<keyword evidence="2 5" id="KW-0378">Hydrolase</keyword>
<dbReference type="Gene3D" id="3.20.20.370">
    <property type="entry name" value="Glycoside hydrolase/deacetylase"/>
    <property type="match status" value="1"/>
</dbReference>
<dbReference type="Pfam" id="PF01522">
    <property type="entry name" value="Polysacc_deac_1"/>
    <property type="match status" value="1"/>
</dbReference>
<dbReference type="InterPro" id="IPR050248">
    <property type="entry name" value="Polysacc_deacetylase_ArnD"/>
</dbReference>
<comment type="caution">
    <text evidence="5">The sequence shown here is derived from an EMBL/GenBank/DDBJ whole genome shotgun (WGS) entry which is preliminary data.</text>
</comment>
<evidence type="ECO:0000256" key="2">
    <source>
        <dbReference type="ARBA" id="ARBA00022801"/>
    </source>
</evidence>
<evidence type="ECO:0000313" key="6">
    <source>
        <dbReference type="Proteomes" id="UP001183410"/>
    </source>
</evidence>
<protein>
    <submittedName>
        <fullName evidence="5">Polysaccharide deacetylase family protein</fullName>
        <ecNumber evidence="5">3.-.-.-</ecNumber>
    </submittedName>
</protein>
<dbReference type="SUPFAM" id="SSF88713">
    <property type="entry name" value="Glycoside hydrolase/deacetylase"/>
    <property type="match status" value="1"/>
</dbReference>
<keyword evidence="1" id="KW-0479">Metal-binding</keyword>
<dbReference type="RefSeq" id="WP_311669829.1">
    <property type="nucleotide sequence ID" value="NZ_JAVREO010000019.1"/>
</dbReference>
<sequence length="254" mass="27703">MSRRGVRARGRAAVALAAAVSLLALGGCSMSTVSAAEVRSKPSGDAVVPQDGPDCEELTCIALTFDSAPSEHTPELLEILRAEEVPVTFFLLGRNHIDTYPELVRQMVDEGHELANHTWTHRRLTEIDRDEIHEELARTQAAIAELTGVTPTLMRPPQGRTNDEVGEVSRELGLAQVLWTVTAKDYQTTDSDLIRGRVLEGADRDGIILLHDLYDGTVPAVPGIIEELKGEGYTFVTVSQLFAPGLPEPGRVYR</sequence>
<evidence type="ECO:0000259" key="4">
    <source>
        <dbReference type="PROSITE" id="PS51677"/>
    </source>
</evidence>
<evidence type="ECO:0000256" key="3">
    <source>
        <dbReference type="SAM" id="SignalP"/>
    </source>
</evidence>
<keyword evidence="3" id="KW-0732">Signal</keyword>
<dbReference type="InterPro" id="IPR011330">
    <property type="entry name" value="Glyco_hydro/deAcase_b/a-brl"/>
</dbReference>
<dbReference type="InterPro" id="IPR002509">
    <property type="entry name" value="NODB_dom"/>
</dbReference>
<dbReference type="EMBL" id="JAVREO010000019">
    <property type="protein sequence ID" value="MDT0269750.1"/>
    <property type="molecule type" value="Genomic_DNA"/>
</dbReference>
<dbReference type="PANTHER" id="PTHR10587">
    <property type="entry name" value="GLYCOSYL TRANSFERASE-RELATED"/>
    <property type="match status" value="1"/>
</dbReference>
<organism evidence="5 6">
    <name type="scientific">Streptomyces chisholmiae</name>
    <dbReference type="NCBI Taxonomy" id="3075540"/>
    <lineage>
        <taxon>Bacteria</taxon>
        <taxon>Bacillati</taxon>
        <taxon>Actinomycetota</taxon>
        <taxon>Actinomycetes</taxon>
        <taxon>Kitasatosporales</taxon>
        <taxon>Streptomycetaceae</taxon>
        <taxon>Streptomyces</taxon>
    </lineage>
</organism>
<dbReference type="EC" id="3.-.-.-" evidence="5"/>
<proteinExistence type="predicted"/>
<gene>
    <name evidence="5" type="ORF">RM844_26040</name>
</gene>
<dbReference type="PROSITE" id="PS51677">
    <property type="entry name" value="NODB"/>
    <property type="match status" value="1"/>
</dbReference>
<feature type="chain" id="PRO_5045371353" evidence="3">
    <location>
        <begin position="36"/>
        <end position="254"/>
    </location>
</feature>
<name>A0ABU2JXQ4_9ACTN</name>